<protein>
    <recommendedName>
        <fullName evidence="4">Ribosome production factor 2 homolog</fullName>
    </recommendedName>
    <alternativeName>
        <fullName evidence="4">Ribosome biogenesis protein RPF2 homolog</fullName>
    </alternativeName>
</protein>
<dbReference type="PANTHER" id="PTHR12728">
    <property type="entry name" value="BRIX DOMAIN CONTAINING PROTEIN"/>
    <property type="match status" value="1"/>
</dbReference>
<comment type="caution">
    <text evidence="6">The sequence shown here is derived from an EMBL/GenBank/DDBJ whole genome shotgun (WGS) entry which is preliminary data.</text>
</comment>
<evidence type="ECO:0000313" key="7">
    <source>
        <dbReference type="Proteomes" id="UP001344447"/>
    </source>
</evidence>
<dbReference type="Pfam" id="PF04427">
    <property type="entry name" value="Brix"/>
    <property type="match status" value="1"/>
</dbReference>
<comment type="similarity">
    <text evidence="2 4">Belongs to the RPF2 family.</text>
</comment>
<dbReference type="PROSITE" id="PS50833">
    <property type="entry name" value="BRIX"/>
    <property type="match status" value="1"/>
</dbReference>
<name>A0AAN7U147_9MYCE</name>
<dbReference type="InterPro" id="IPR039770">
    <property type="entry name" value="Rpf2"/>
</dbReference>
<dbReference type="GO" id="GO:0019843">
    <property type="term" value="F:rRNA binding"/>
    <property type="evidence" value="ECO:0007669"/>
    <property type="project" value="UniProtKB-UniRule"/>
</dbReference>
<proteinExistence type="inferred from homology"/>
<dbReference type="PANTHER" id="PTHR12728:SF0">
    <property type="entry name" value="RIBOSOME PRODUCTION FACTOR 2 HOMOLOG"/>
    <property type="match status" value="1"/>
</dbReference>
<dbReference type="EMBL" id="JAVFKY010000001">
    <property type="protein sequence ID" value="KAK5583769.1"/>
    <property type="molecule type" value="Genomic_DNA"/>
</dbReference>
<dbReference type="GO" id="GO:0000463">
    <property type="term" value="P:maturation of LSU-rRNA from tricistronic rRNA transcript (SSU-rRNA, 5.8S rRNA, LSU-rRNA)"/>
    <property type="evidence" value="ECO:0007669"/>
    <property type="project" value="TreeGrafter"/>
</dbReference>
<dbReference type="AlphaFoldDB" id="A0AAN7U147"/>
<evidence type="ECO:0000256" key="1">
    <source>
        <dbReference type="ARBA" id="ARBA00004604"/>
    </source>
</evidence>
<dbReference type="GO" id="GO:0005730">
    <property type="term" value="C:nucleolus"/>
    <property type="evidence" value="ECO:0007669"/>
    <property type="project" value="UniProtKB-SubCell"/>
</dbReference>
<feature type="domain" description="Brix" evidence="5">
    <location>
        <begin position="35"/>
        <end position="238"/>
    </location>
</feature>
<evidence type="ECO:0000259" key="5">
    <source>
        <dbReference type="PROSITE" id="PS50833"/>
    </source>
</evidence>
<dbReference type="GO" id="GO:0000027">
    <property type="term" value="P:ribosomal large subunit assembly"/>
    <property type="evidence" value="ECO:0007669"/>
    <property type="project" value="InterPro"/>
</dbReference>
<evidence type="ECO:0000256" key="2">
    <source>
        <dbReference type="ARBA" id="ARBA00010782"/>
    </source>
</evidence>
<evidence type="ECO:0000256" key="3">
    <source>
        <dbReference type="ARBA" id="ARBA00023242"/>
    </source>
</evidence>
<gene>
    <name evidence="6" type="ORF">RB653_005369</name>
</gene>
<dbReference type="SMART" id="SM00879">
    <property type="entry name" value="Brix"/>
    <property type="match status" value="1"/>
</dbReference>
<accession>A0AAN7U147</accession>
<keyword evidence="3 4" id="KW-0539">Nucleus</keyword>
<organism evidence="6 7">
    <name type="scientific">Dictyostelium firmibasis</name>
    <dbReference type="NCBI Taxonomy" id="79012"/>
    <lineage>
        <taxon>Eukaryota</taxon>
        <taxon>Amoebozoa</taxon>
        <taxon>Evosea</taxon>
        <taxon>Eumycetozoa</taxon>
        <taxon>Dictyostelia</taxon>
        <taxon>Dictyosteliales</taxon>
        <taxon>Dictyosteliaceae</taxon>
        <taxon>Dictyostelium</taxon>
    </lineage>
</organism>
<evidence type="ECO:0000256" key="4">
    <source>
        <dbReference type="RuleBase" id="RU367086"/>
    </source>
</evidence>
<dbReference type="InterPro" id="IPR007109">
    <property type="entry name" value="Brix"/>
</dbReference>
<keyword evidence="7" id="KW-1185">Reference proteome</keyword>
<sequence>MSSTRQTFIKREPSKSHAAKKFLRNKEAKEVEIVKQAMFIRGQKSSDIIQRLQKDLFMLKKPEAVQYNKKNAFRPMESAESIEFLGEKSNSSLFTFGSHSDKRKHNLIMGRLFDNAVFDMIEMGIENFISIKDFGSDGSAVGNKPMFIFQGSEFENNETVKKLGNLFLDMFRGRLVEYINLVGLDHVIVLTAVDDKVLFRHYTTMFSPSGSKIPKVDLNEVGPSFDITIRRTKLASASLEKEACKVHKSVVPKAKHNVETNALGETFGTVYKNHQDFNKIAFRKNRALRGKNPTPSLSEAATSVDV</sequence>
<comment type="subcellular location">
    <subcellularLocation>
        <location evidence="1 4">Nucleus</location>
        <location evidence="1 4">Nucleolus</location>
    </subcellularLocation>
</comment>
<reference evidence="6 7" key="1">
    <citation type="submission" date="2023-11" db="EMBL/GenBank/DDBJ databases">
        <title>Dfirmibasis_genome.</title>
        <authorList>
            <person name="Edelbroek B."/>
            <person name="Kjellin J."/>
            <person name="Jerlstrom-Hultqvist J."/>
            <person name="Soderbom F."/>
        </authorList>
    </citation>
    <scope>NUCLEOTIDE SEQUENCE [LARGE SCALE GENOMIC DNA]</scope>
    <source>
        <strain evidence="6 7">TNS-C-14</strain>
    </source>
</reference>
<dbReference type="Proteomes" id="UP001344447">
    <property type="component" value="Unassembled WGS sequence"/>
</dbReference>
<evidence type="ECO:0000313" key="6">
    <source>
        <dbReference type="EMBL" id="KAK5583769.1"/>
    </source>
</evidence>